<sequence>MTSLGDETLLPKLRQNLSLLLASPDEDGEPRWQLFDPVTNTFFYLSRSAFYLFREWRHKDQPDALLSRVQSRGVDVDQTELEYFLRFLELNHLLEVQTDKDVNRLGQEASKRKKHALMWLLHNYLFIKIPLIRPDLLLNRFYPIIKMLFSWRLDRVALVIGAVGLVMVLRQWDTFTHTFQDLFSLSSIGYYIVALVFVKTAHELGHAFVAKRYGCRVSSMGLAFLLMTPILYTDTTDAWRLRSRFQRLRIVLAGVKVEIYIACMATFLWSVVPDGGFRSVLFFIATTSWISSLLINVSPFMRFDGYYALSDFLGMENLQPRSFLVGKWFLRERLFGFDFLPPEPLNRKKCLLMVAYAWSTWVYRFFLFLGIAALVYYFAFKLLGIVLFLVEIIWFVLLPITKEVKVWFSLRDKMSINRVSVTSLSIICLAIVALVVPWKNHISAPAVATFERYQTLYPSESSRVIAWEVNANKKVTQGQLLALLESPDIEQEISLTQATLNSLETQWQRASSGAMDKMTQLTLQTQLSREQSRLQSLLNRRERLVVTAPYDGYIGEWLPLSQGDYVNAKSPLATLYDEQSVVVKAYVSGSVLPLLKEGQEASFISNEGEKLPTTLTVVSVLPTAIKRLPYQALGSTYGGPIATQTQEEALIPEDATYEVQLALLSNVSEEKLALLRQQFGRVDLAVEPQSFLAQGLRRLYGVFIRESGF</sequence>
<keyword evidence="4 7" id="KW-0812">Transmembrane</keyword>
<keyword evidence="5 7" id="KW-1133">Transmembrane helix</keyword>
<evidence type="ECO:0000256" key="1">
    <source>
        <dbReference type="ARBA" id="ARBA00001947"/>
    </source>
</evidence>
<evidence type="ECO:0000256" key="5">
    <source>
        <dbReference type="ARBA" id="ARBA00022989"/>
    </source>
</evidence>
<feature type="transmembrane region" description="Helical" evidence="7">
    <location>
        <begin position="277"/>
        <end position="297"/>
    </location>
</feature>
<accession>A0ABS5HE49</accession>
<organism evidence="9 10">
    <name type="scientific">Marinomonas vulgaris</name>
    <dbReference type="NCBI Taxonomy" id="2823372"/>
    <lineage>
        <taxon>Bacteria</taxon>
        <taxon>Pseudomonadati</taxon>
        <taxon>Pseudomonadota</taxon>
        <taxon>Gammaproteobacteria</taxon>
        <taxon>Oceanospirillales</taxon>
        <taxon>Oceanospirillaceae</taxon>
        <taxon>Marinomonas</taxon>
    </lineage>
</organism>
<feature type="transmembrane region" description="Helical" evidence="7">
    <location>
        <begin position="153"/>
        <end position="170"/>
    </location>
</feature>
<evidence type="ECO:0000313" key="9">
    <source>
        <dbReference type="EMBL" id="MBR7889687.1"/>
    </source>
</evidence>
<dbReference type="EMBL" id="JAGSSV010000017">
    <property type="protein sequence ID" value="MBR7889687.1"/>
    <property type="molecule type" value="Genomic_DNA"/>
</dbReference>
<feature type="transmembrane region" description="Helical" evidence="7">
    <location>
        <begin position="253"/>
        <end position="271"/>
    </location>
</feature>
<keyword evidence="10" id="KW-1185">Reference proteome</keyword>
<evidence type="ECO:0000259" key="8">
    <source>
        <dbReference type="Pfam" id="PF02163"/>
    </source>
</evidence>
<comment type="subcellular location">
    <subcellularLocation>
        <location evidence="2">Endomembrane system</location>
        <topology evidence="2">Multi-pass membrane protein</topology>
    </subcellularLocation>
</comment>
<evidence type="ECO:0000256" key="2">
    <source>
        <dbReference type="ARBA" id="ARBA00004127"/>
    </source>
</evidence>
<comment type="similarity">
    <text evidence="3">Belongs to the peptidase M50B family.</text>
</comment>
<dbReference type="PANTHER" id="PTHR13325">
    <property type="entry name" value="PROTEASE M50 MEMBRANE-BOUND TRANSCRIPTION FACTOR SITE 2 PROTEASE"/>
    <property type="match status" value="1"/>
</dbReference>
<evidence type="ECO:0000256" key="4">
    <source>
        <dbReference type="ARBA" id="ARBA00022692"/>
    </source>
</evidence>
<dbReference type="InterPro" id="IPR008915">
    <property type="entry name" value="Peptidase_M50"/>
</dbReference>
<dbReference type="PANTHER" id="PTHR13325:SF3">
    <property type="entry name" value="MEMBRANE-BOUND TRANSCRIPTION FACTOR SITE-2 PROTEASE"/>
    <property type="match status" value="1"/>
</dbReference>
<comment type="caution">
    <text evidence="9">The sequence shown here is derived from an EMBL/GenBank/DDBJ whole genome shotgun (WGS) entry which is preliminary data.</text>
</comment>
<feature type="transmembrane region" description="Helical" evidence="7">
    <location>
        <begin position="350"/>
        <end position="372"/>
    </location>
</feature>
<feature type="transmembrane region" description="Helical" evidence="7">
    <location>
        <begin position="182"/>
        <end position="201"/>
    </location>
</feature>
<dbReference type="Proteomes" id="UP000679722">
    <property type="component" value="Unassembled WGS sequence"/>
</dbReference>
<evidence type="ECO:0000313" key="10">
    <source>
        <dbReference type="Proteomes" id="UP000679722"/>
    </source>
</evidence>
<reference evidence="9 10" key="1">
    <citation type="submission" date="2021-04" db="EMBL/GenBank/DDBJ databases">
        <authorList>
            <person name="Sun C."/>
        </authorList>
    </citation>
    <scope>NUCLEOTIDE SEQUENCE [LARGE SCALE GENOMIC DNA]</scope>
    <source>
        <strain evidence="9 10">A79</strain>
    </source>
</reference>
<reference evidence="10" key="2">
    <citation type="submission" date="2023-07" db="EMBL/GenBank/DDBJ databases">
        <title>Marinomonas vulgaris A79, complete genome.</title>
        <authorList>
            <person name="Ying J.-J."/>
        </authorList>
    </citation>
    <scope>NUCLEOTIDE SEQUENCE [LARGE SCALE GENOMIC DNA]</scope>
    <source>
        <strain evidence="10">A79</strain>
    </source>
</reference>
<gene>
    <name evidence="9" type="ORF">J9B83_12115</name>
</gene>
<proteinExistence type="inferred from homology"/>
<dbReference type="Gene3D" id="2.40.50.100">
    <property type="match status" value="1"/>
</dbReference>
<dbReference type="Pfam" id="PF02163">
    <property type="entry name" value="Peptidase_M50"/>
    <property type="match status" value="1"/>
</dbReference>
<dbReference type="SUPFAM" id="SSF111369">
    <property type="entry name" value="HlyD-like secretion proteins"/>
    <property type="match status" value="1"/>
</dbReference>
<comment type="cofactor">
    <cofactor evidence="1">
        <name>Zn(2+)</name>
        <dbReference type="ChEBI" id="CHEBI:29105"/>
    </cofactor>
</comment>
<feature type="transmembrane region" description="Helical" evidence="7">
    <location>
        <begin position="419"/>
        <end position="438"/>
    </location>
</feature>
<protein>
    <submittedName>
        <fullName evidence="9">HlyD family efflux transporter periplasmic adaptor subunit</fullName>
    </submittedName>
</protein>
<evidence type="ECO:0000256" key="3">
    <source>
        <dbReference type="ARBA" id="ARBA00007931"/>
    </source>
</evidence>
<keyword evidence="6 7" id="KW-0472">Membrane</keyword>
<feature type="transmembrane region" description="Helical" evidence="7">
    <location>
        <begin position="378"/>
        <end position="398"/>
    </location>
</feature>
<evidence type="ECO:0000256" key="7">
    <source>
        <dbReference type="SAM" id="Phobius"/>
    </source>
</evidence>
<evidence type="ECO:0000256" key="6">
    <source>
        <dbReference type="ARBA" id="ARBA00023136"/>
    </source>
</evidence>
<dbReference type="InterPro" id="IPR001193">
    <property type="entry name" value="MBTPS2"/>
</dbReference>
<feature type="domain" description="Peptidase M50" evidence="8">
    <location>
        <begin position="190"/>
        <end position="645"/>
    </location>
</feature>
<name>A0ABS5HE49_9GAMM</name>
<dbReference type="RefSeq" id="WP_211537091.1">
    <property type="nucleotide sequence ID" value="NZ_JAGSSV010000017.1"/>
</dbReference>